<feature type="domain" description="NIPSNAP" evidence="2">
    <location>
        <begin position="160"/>
        <end position="263"/>
    </location>
</feature>
<organism evidence="3 4">
    <name type="scientific">Mucilaginibacter calamicampi</name>
    <dbReference type="NCBI Taxonomy" id="1302352"/>
    <lineage>
        <taxon>Bacteria</taxon>
        <taxon>Pseudomonadati</taxon>
        <taxon>Bacteroidota</taxon>
        <taxon>Sphingobacteriia</taxon>
        <taxon>Sphingobacteriales</taxon>
        <taxon>Sphingobacteriaceae</taxon>
        <taxon>Mucilaginibacter</taxon>
    </lineage>
</organism>
<reference evidence="4" key="1">
    <citation type="journal article" date="2019" name="Int. J. Syst. Evol. Microbiol.">
        <title>The Global Catalogue of Microorganisms (GCM) 10K type strain sequencing project: providing services to taxonomists for standard genome sequencing and annotation.</title>
        <authorList>
            <consortium name="The Broad Institute Genomics Platform"/>
            <consortium name="The Broad Institute Genome Sequencing Center for Infectious Disease"/>
            <person name="Wu L."/>
            <person name="Ma J."/>
        </authorList>
    </citation>
    <scope>NUCLEOTIDE SEQUENCE [LARGE SCALE GENOMIC DNA]</scope>
    <source>
        <strain evidence="4">CCUG 63418</strain>
    </source>
</reference>
<evidence type="ECO:0000313" key="4">
    <source>
        <dbReference type="Proteomes" id="UP001596958"/>
    </source>
</evidence>
<dbReference type="Gene3D" id="3.30.70.100">
    <property type="match status" value="2"/>
</dbReference>
<dbReference type="Proteomes" id="UP001596958">
    <property type="component" value="Unassembled WGS sequence"/>
</dbReference>
<evidence type="ECO:0000259" key="2">
    <source>
        <dbReference type="Pfam" id="PF07978"/>
    </source>
</evidence>
<sequence length="265" mass="30409">MKMFYKACPMACLALFVFVTCVFSGIRVQAATQYYYKIKVYHFKTKAQEDRLDAYFKNAYLPAMHKAGVKNVGVFKVITPDTLDKKIYVFAPYKTFEELETTDQKLINDKQYLEAGKDYLEATAPTATYTRIETIILRAMTGAPEPAVPNLKGPKAQRVYELRSYEGATEALHANKLKMFNVGDEMGIFKKLDFNAVFYGAVIAGSKMPNLMYMTTFNNQQENTDKWKLFMSDPQFSALSKDPQYKGNVSKNERVYLYPTEYSDY</sequence>
<comment type="caution">
    <text evidence="3">The sequence shown here is derived from an EMBL/GenBank/DDBJ whole genome shotgun (WGS) entry which is preliminary data.</text>
</comment>
<keyword evidence="4" id="KW-1185">Reference proteome</keyword>
<evidence type="ECO:0000313" key="3">
    <source>
        <dbReference type="EMBL" id="MFD0748938.1"/>
    </source>
</evidence>
<feature type="chain" id="PRO_5046086488" evidence="1">
    <location>
        <begin position="31"/>
        <end position="265"/>
    </location>
</feature>
<dbReference type="EMBL" id="JBHTHU010000001">
    <property type="protein sequence ID" value="MFD0748938.1"/>
    <property type="molecule type" value="Genomic_DNA"/>
</dbReference>
<name>A0ABW2YU57_9SPHI</name>
<dbReference type="InterPro" id="IPR011008">
    <property type="entry name" value="Dimeric_a/b-barrel"/>
</dbReference>
<gene>
    <name evidence="3" type="ORF">ACFQZS_02220</name>
</gene>
<proteinExistence type="predicted"/>
<dbReference type="Pfam" id="PF07978">
    <property type="entry name" value="NIPSNAP"/>
    <property type="match status" value="1"/>
</dbReference>
<accession>A0ABW2YU57</accession>
<protein>
    <submittedName>
        <fullName evidence="3">NIPSNAP family protein</fullName>
    </submittedName>
</protein>
<keyword evidence="1" id="KW-0732">Signal</keyword>
<evidence type="ECO:0000256" key="1">
    <source>
        <dbReference type="SAM" id="SignalP"/>
    </source>
</evidence>
<dbReference type="RefSeq" id="WP_377096879.1">
    <property type="nucleotide sequence ID" value="NZ_JBHTHU010000001.1"/>
</dbReference>
<dbReference type="InterPro" id="IPR012577">
    <property type="entry name" value="NIPSNAP"/>
</dbReference>
<dbReference type="SUPFAM" id="SSF54909">
    <property type="entry name" value="Dimeric alpha+beta barrel"/>
    <property type="match status" value="1"/>
</dbReference>
<feature type="signal peptide" evidence="1">
    <location>
        <begin position="1"/>
        <end position="30"/>
    </location>
</feature>